<reference evidence="1 2" key="1">
    <citation type="journal article" date="2022" name="Allergy">
        <title>Genome assembly and annotation of Periplaneta americana reveal a comprehensive cockroach allergen profile.</title>
        <authorList>
            <person name="Wang L."/>
            <person name="Xiong Q."/>
            <person name="Saelim N."/>
            <person name="Wang L."/>
            <person name="Nong W."/>
            <person name="Wan A.T."/>
            <person name="Shi M."/>
            <person name="Liu X."/>
            <person name="Cao Q."/>
            <person name="Hui J.H.L."/>
            <person name="Sookrung N."/>
            <person name="Leung T.F."/>
            <person name="Tungtrongchitr A."/>
            <person name="Tsui S.K.W."/>
        </authorList>
    </citation>
    <scope>NUCLEOTIDE SEQUENCE [LARGE SCALE GENOMIC DNA]</scope>
    <source>
        <strain evidence="1">PWHHKU_190912</strain>
    </source>
</reference>
<name>A0ABQ8TEK8_PERAM</name>
<dbReference type="EMBL" id="JAJSOF020000011">
    <property type="protein sequence ID" value="KAJ4444969.1"/>
    <property type="molecule type" value="Genomic_DNA"/>
</dbReference>
<evidence type="ECO:0000313" key="1">
    <source>
        <dbReference type="EMBL" id="KAJ4444969.1"/>
    </source>
</evidence>
<protein>
    <submittedName>
        <fullName evidence="1">Uncharacterized protein</fullName>
    </submittedName>
</protein>
<comment type="caution">
    <text evidence="1">The sequence shown here is derived from an EMBL/GenBank/DDBJ whole genome shotgun (WGS) entry which is preliminary data.</text>
</comment>
<organism evidence="1 2">
    <name type="scientific">Periplaneta americana</name>
    <name type="common">American cockroach</name>
    <name type="synonym">Blatta americana</name>
    <dbReference type="NCBI Taxonomy" id="6978"/>
    <lineage>
        <taxon>Eukaryota</taxon>
        <taxon>Metazoa</taxon>
        <taxon>Ecdysozoa</taxon>
        <taxon>Arthropoda</taxon>
        <taxon>Hexapoda</taxon>
        <taxon>Insecta</taxon>
        <taxon>Pterygota</taxon>
        <taxon>Neoptera</taxon>
        <taxon>Polyneoptera</taxon>
        <taxon>Dictyoptera</taxon>
        <taxon>Blattodea</taxon>
        <taxon>Blattoidea</taxon>
        <taxon>Blattidae</taxon>
        <taxon>Blattinae</taxon>
        <taxon>Periplaneta</taxon>
    </lineage>
</organism>
<dbReference type="Proteomes" id="UP001148838">
    <property type="component" value="Unassembled WGS sequence"/>
</dbReference>
<evidence type="ECO:0000313" key="2">
    <source>
        <dbReference type="Proteomes" id="UP001148838"/>
    </source>
</evidence>
<gene>
    <name evidence="1" type="ORF">ANN_06768</name>
</gene>
<proteinExistence type="predicted"/>
<sequence length="138" mass="16372">MYKTVANKNCNYLKRVRTSENISRMPESLEQSPTKSQRRLFVRGLVQPVCTSQNMHHYASVNPHEYLEEQLHNLKIGVWCVMSDVRIVTRFFHKTVNANRYVQNLFNPYVDQLTEDERLYGYFPGQFHFAHSVNRAFN</sequence>
<accession>A0ABQ8TEK8</accession>
<keyword evidence="2" id="KW-1185">Reference proteome</keyword>